<comment type="caution">
    <text evidence="3">The sequence shown here is derived from an EMBL/GenBank/DDBJ whole genome shotgun (WGS) entry which is preliminary data.</text>
</comment>
<reference evidence="3 4" key="1">
    <citation type="submission" date="2016-12" db="EMBL/GenBank/DDBJ databases">
        <title>Study of bacterial adaptation to deep sea.</title>
        <authorList>
            <person name="Song J."/>
            <person name="Yoshizawa S."/>
            <person name="Kogure K."/>
        </authorList>
    </citation>
    <scope>NUCLEOTIDE SEQUENCE [LARGE SCALE GENOMIC DNA]</scope>
    <source>
        <strain evidence="3 4">SAORIC-165</strain>
    </source>
</reference>
<feature type="transmembrane region" description="Helical" evidence="1">
    <location>
        <begin position="211"/>
        <end position="232"/>
    </location>
</feature>
<dbReference type="OrthoDB" id="674197at2"/>
<dbReference type="InterPro" id="IPR025640">
    <property type="entry name" value="GYF_2"/>
</dbReference>
<dbReference type="Pfam" id="PF14237">
    <property type="entry name" value="GYF_2"/>
    <property type="match status" value="1"/>
</dbReference>
<feature type="transmembrane region" description="Helical" evidence="1">
    <location>
        <begin position="171"/>
        <end position="191"/>
    </location>
</feature>
<organism evidence="3 4">
    <name type="scientific">Rubritalea profundi</name>
    <dbReference type="NCBI Taxonomy" id="1658618"/>
    <lineage>
        <taxon>Bacteria</taxon>
        <taxon>Pseudomonadati</taxon>
        <taxon>Verrucomicrobiota</taxon>
        <taxon>Verrucomicrobiia</taxon>
        <taxon>Verrucomicrobiales</taxon>
        <taxon>Rubritaleaceae</taxon>
        <taxon>Rubritalea</taxon>
    </lineage>
</organism>
<feature type="domain" description="GYF" evidence="2">
    <location>
        <begin position="6"/>
        <end position="56"/>
    </location>
</feature>
<dbReference type="AlphaFoldDB" id="A0A2S7U1G8"/>
<keyword evidence="1" id="KW-1133">Transmembrane helix</keyword>
<protein>
    <recommendedName>
        <fullName evidence="2">GYF domain-containing protein</fullName>
    </recommendedName>
</protein>
<dbReference type="InterPro" id="IPR035445">
    <property type="entry name" value="GYF-like_dom_sf"/>
</dbReference>
<accession>A0A2S7U1G8</accession>
<keyword evidence="4" id="KW-1185">Reference proteome</keyword>
<dbReference type="Proteomes" id="UP000239907">
    <property type="component" value="Unassembled WGS sequence"/>
</dbReference>
<name>A0A2S7U1G8_9BACT</name>
<dbReference type="Gene3D" id="3.30.1490.40">
    <property type="match status" value="1"/>
</dbReference>
<keyword evidence="1" id="KW-0472">Membrane</keyword>
<dbReference type="RefSeq" id="WP_129589714.1">
    <property type="nucleotide sequence ID" value="NZ_MQWA01000001.1"/>
</dbReference>
<evidence type="ECO:0000313" key="4">
    <source>
        <dbReference type="Proteomes" id="UP000239907"/>
    </source>
</evidence>
<evidence type="ECO:0000259" key="2">
    <source>
        <dbReference type="Pfam" id="PF14237"/>
    </source>
</evidence>
<gene>
    <name evidence="3" type="ORF">BSZ32_10380</name>
</gene>
<evidence type="ECO:0000313" key="3">
    <source>
        <dbReference type="EMBL" id="PQJ28856.1"/>
    </source>
</evidence>
<sequence length="272" mass="29029">MSEPQWHYLDAQNQQQGPVTGAQLQALTAQGQIVQTTQVWTDGLEAWIPASQVEGLFAATPAPAAQAPEQSAYAAPTTDPTPTGGQYPSTIVTGASFGKLIGLFAGAIVFLIIGGLVANGQTANHATAGTGIAIIGYIMLLILSILPYIYLYKAWRCLQPGGATITPGKAVGFLFIPLFNYYWIFVAMGGLPRQWNEIMDRYENTQDAPRLSIGAFVCLLLLPGVGFFIWAYQIIKAINFMVSLSKMSYASNPTGVVGGGLNFGPAHIPTKK</sequence>
<dbReference type="EMBL" id="MQWA01000001">
    <property type="protein sequence ID" value="PQJ28856.1"/>
    <property type="molecule type" value="Genomic_DNA"/>
</dbReference>
<proteinExistence type="predicted"/>
<evidence type="ECO:0000256" key="1">
    <source>
        <dbReference type="SAM" id="Phobius"/>
    </source>
</evidence>
<keyword evidence="1" id="KW-0812">Transmembrane</keyword>
<dbReference type="SUPFAM" id="SSF55277">
    <property type="entry name" value="GYF domain"/>
    <property type="match status" value="1"/>
</dbReference>
<feature type="transmembrane region" description="Helical" evidence="1">
    <location>
        <begin position="130"/>
        <end position="151"/>
    </location>
</feature>
<feature type="transmembrane region" description="Helical" evidence="1">
    <location>
        <begin position="100"/>
        <end position="118"/>
    </location>
</feature>